<proteinExistence type="predicted"/>
<dbReference type="Proteomes" id="UP000747399">
    <property type="component" value="Unassembled WGS sequence"/>
</dbReference>
<dbReference type="EMBL" id="BNCO01000048">
    <property type="protein sequence ID" value="GIL61915.1"/>
    <property type="molecule type" value="Genomic_DNA"/>
</dbReference>
<comment type="caution">
    <text evidence="2">The sequence shown here is derived from an EMBL/GenBank/DDBJ whole genome shotgun (WGS) entry which is preliminary data.</text>
</comment>
<name>A0A8J4BHS8_9CHLO</name>
<sequence length="147" mass="14215">MTSPEADTARAVARGVCASVHPGSPPDSGVGAGAGGKQAPITGEDVKLLGAGWTLAVSIEDPASVLAPNEGVATVAAVEEELVRAAALVTVTGAAPESCSEAMVDGEAAADGSVGPADIKTIEGESAEADINPARDGELGSNAKPAN</sequence>
<evidence type="ECO:0000313" key="2">
    <source>
        <dbReference type="EMBL" id="GIL61915.1"/>
    </source>
</evidence>
<accession>A0A8J4BHS8</accession>
<organism evidence="2 3">
    <name type="scientific">Volvox africanus</name>
    <dbReference type="NCBI Taxonomy" id="51714"/>
    <lineage>
        <taxon>Eukaryota</taxon>
        <taxon>Viridiplantae</taxon>
        <taxon>Chlorophyta</taxon>
        <taxon>core chlorophytes</taxon>
        <taxon>Chlorophyceae</taxon>
        <taxon>CS clade</taxon>
        <taxon>Chlamydomonadales</taxon>
        <taxon>Volvocaceae</taxon>
        <taxon>Volvox</taxon>
    </lineage>
</organism>
<evidence type="ECO:0000313" key="3">
    <source>
        <dbReference type="Proteomes" id="UP000747399"/>
    </source>
</evidence>
<protein>
    <submittedName>
        <fullName evidence="2">Uncharacterized protein</fullName>
    </submittedName>
</protein>
<feature type="region of interest" description="Disordered" evidence="1">
    <location>
        <begin position="123"/>
        <end position="147"/>
    </location>
</feature>
<gene>
    <name evidence="2" type="ORF">Vafri_16291</name>
</gene>
<reference evidence="2" key="1">
    <citation type="journal article" date="2021" name="Proc. Natl. Acad. Sci. U.S.A.">
        <title>Three genomes in the algal genus Volvox reveal the fate of a haploid sex-determining region after a transition to homothallism.</title>
        <authorList>
            <person name="Yamamoto K."/>
            <person name="Hamaji T."/>
            <person name="Kawai-Toyooka H."/>
            <person name="Matsuzaki R."/>
            <person name="Takahashi F."/>
            <person name="Nishimura Y."/>
            <person name="Kawachi M."/>
            <person name="Noguchi H."/>
            <person name="Minakuchi Y."/>
            <person name="Umen J.G."/>
            <person name="Toyoda A."/>
            <person name="Nozaki H."/>
        </authorList>
    </citation>
    <scope>NUCLEOTIDE SEQUENCE</scope>
    <source>
        <strain evidence="2">NIES-3780</strain>
    </source>
</reference>
<evidence type="ECO:0000256" key="1">
    <source>
        <dbReference type="SAM" id="MobiDB-lite"/>
    </source>
</evidence>
<dbReference type="AlphaFoldDB" id="A0A8J4BHS8"/>
<feature type="region of interest" description="Disordered" evidence="1">
    <location>
        <begin position="1"/>
        <end position="39"/>
    </location>
</feature>
<keyword evidence="3" id="KW-1185">Reference proteome</keyword>